<sequence length="476" mass="53810">MAGAAKKFNLTELLNQRSKEAGEQQKTEQQQAAAGTEVVTSEEGVSSTADIYDLIPSKGNFYSVEDVQDLKQSIELLGVLQPLLVTDEEEDGKRRIIAGHRRRLAVMQLVDEGKERFRRVPILIKPKKNAILDRLALIMANRFREKTDWERMTEALETEKLVLELKESMNIPGRTRDLLAEIIETSPAQVGRYKAIYNNIIPELMAEFKANRIVVSVIYEASGLPEDYQKQAAEVFRENEVLTLSDIKQLKKSWEASQQIPGQMDISQMEEKQEAAGTAESATGNETDQQQEEADTEGAGEATEGTEDATGQQSEYVDPQPEQITSLCYSCTHYEDCHDKTATVTSCNAYENRREAQKTDEERYNEEQAAIDRETQKKLREMQQEEKMQHLPSDERKEKTIRVSPDKMKAVAIDHTRPYMILKNDGYREGDTVKLIEFAEGRATGNTADMKIICMDDDTTSSALEEGYCVIALQEV</sequence>
<dbReference type="SMART" id="SM00470">
    <property type="entry name" value="ParB"/>
    <property type="match status" value="1"/>
</dbReference>
<feature type="compositionally biased region" description="Low complexity" evidence="1">
    <location>
        <begin position="299"/>
        <end position="312"/>
    </location>
</feature>
<accession>A0A174ZBH0</accession>
<evidence type="ECO:0000256" key="1">
    <source>
        <dbReference type="SAM" id="MobiDB-lite"/>
    </source>
</evidence>
<feature type="region of interest" description="Disordered" evidence="1">
    <location>
        <begin position="1"/>
        <end position="41"/>
    </location>
</feature>
<feature type="compositionally biased region" description="Low complexity" evidence="1">
    <location>
        <begin position="27"/>
        <end position="37"/>
    </location>
</feature>
<gene>
    <name evidence="3" type="ORF">ERS852492_00481</name>
</gene>
<name>A0A174ZBH0_9FIRM</name>
<proteinExistence type="predicted"/>
<dbReference type="AlphaFoldDB" id="A0A174ZBH0"/>
<dbReference type="RefSeq" id="WP_055285916.1">
    <property type="nucleotide sequence ID" value="NZ_CABIXW010000001.1"/>
</dbReference>
<feature type="compositionally biased region" description="Basic and acidic residues" evidence="1">
    <location>
        <begin position="17"/>
        <end position="26"/>
    </location>
</feature>
<dbReference type="InterPro" id="IPR003115">
    <property type="entry name" value="ParB_N"/>
</dbReference>
<evidence type="ECO:0000313" key="4">
    <source>
        <dbReference type="Proteomes" id="UP000095780"/>
    </source>
</evidence>
<evidence type="ECO:0000313" key="3">
    <source>
        <dbReference type="EMBL" id="CUQ80380.1"/>
    </source>
</evidence>
<dbReference type="Gene3D" id="2.30.130.30">
    <property type="entry name" value="Hypothetical protein"/>
    <property type="match status" value="1"/>
</dbReference>
<evidence type="ECO:0000259" key="2">
    <source>
        <dbReference type="SMART" id="SM00470"/>
    </source>
</evidence>
<dbReference type="Pfam" id="PF02195">
    <property type="entry name" value="ParB_N"/>
    <property type="match status" value="1"/>
</dbReference>
<feature type="compositionally biased region" description="Acidic residues" evidence="1">
    <location>
        <begin position="289"/>
        <end position="298"/>
    </location>
</feature>
<dbReference type="Gene3D" id="1.10.10.2830">
    <property type="match status" value="1"/>
</dbReference>
<dbReference type="SUPFAM" id="SSF110849">
    <property type="entry name" value="ParB/Sulfiredoxin"/>
    <property type="match status" value="1"/>
</dbReference>
<dbReference type="InterPro" id="IPR036086">
    <property type="entry name" value="ParB/Sulfiredoxin_sf"/>
</dbReference>
<feature type="domain" description="ParB-like N-terminal" evidence="2">
    <location>
        <begin position="47"/>
        <end position="141"/>
    </location>
</feature>
<feature type="region of interest" description="Disordered" evidence="1">
    <location>
        <begin position="267"/>
        <end position="319"/>
    </location>
</feature>
<reference evidence="3 4" key="1">
    <citation type="submission" date="2015-09" db="EMBL/GenBank/DDBJ databases">
        <authorList>
            <consortium name="Pathogen Informatics"/>
        </authorList>
    </citation>
    <scope>NUCLEOTIDE SEQUENCE [LARGE SCALE GENOMIC DNA]</scope>
    <source>
        <strain evidence="3 4">2789STDY5834878</strain>
    </source>
</reference>
<dbReference type="Gene3D" id="3.90.1530.10">
    <property type="entry name" value="Conserved hypothetical protein from pyrococcus furiosus pfu- 392566-001, ParB domain"/>
    <property type="match status" value="1"/>
</dbReference>
<organism evidence="3 4">
    <name type="scientific">Lachnospira eligens</name>
    <dbReference type="NCBI Taxonomy" id="39485"/>
    <lineage>
        <taxon>Bacteria</taxon>
        <taxon>Bacillati</taxon>
        <taxon>Bacillota</taxon>
        <taxon>Clostridia</taxon>
        <taxon>Lachnospirales</taxon>
        <taxon>Lachnospiraceae</taxon>
        <taxon>Lachnospira</taxon>
    </lineage>
</organism>
<dbReference type="EMBL" id="CZBV01000001">
    <property type="protein sequence ID" value="CUQ80380.1"/>
    <property type="molecule type" value="Genomic_DNA"/>
</dbReference>
<protein>
    <submittedName>
        <fullName evidence="3">ParB/RepB/Spo0J family partition protein</fullName>
    </submittedName>
</protein>
<dbReference type="Proteomes" id="UP000095780">
    <property type="component" value="Unassembled WGS sequence"/>
</dbReference>